<gene>
    <name evidence="7" type="ORF">PC110_g1844</name>
    <name evidence="3" type="ORF">PC113_g14213</name>
    <name evidence="5" type="ORF">PC115_g4238</name>
    <name evidence="4" type="ORF">PC117_g14499</name>
    <name evidence="6" type="ORF">PC129_g10075</name>
</gene>
<dbReference type="InterPro" id="IPR012337">
    <property type="entry name" value="RNaseH-like_sf"/>
</dbReference>
<dbReference type="GO" id="GO:0015074">
    <property type="term" value="P:DNA integration"/>
    <property type="evidence" value="ECO:0007669"/>
    <property type="project" value="InterPro"/>
</dbReference>
<feature type="compositionally biased region" description="Basic residues" evidence="1">
    <location>
        <begin position="460"/>
        <end position="479"/>
    </location>
</feature>
<dbReference type="Gene3D" id="3.30.420.10">
    <property type="entry name" value="Ribonuclease H-like superfamily/Ribonuclease H"/>
    <property type="match status" value="1"/>
</dbReference>
<evidence type="ECO:0000313" key="4">
    <source>
        <dbReference type="EMBL" id="KAG2927773.1"/>
    </source>
</evidence>
<dbReference type="PROSITE" id="PS50994">
    <property type="entry name" value="INTEGRASE"/>
    <property type="match status" value="1"/>
</dbReference>
<dbReference type="Proteomes" id="UP000736787">
    <property type="component" value="Unassembled WGS sequence"/>
</dbReference>
<dbReference type="Proteomes" id="UP000760860">
    <property type="component" value="Unassembled WGS sequence"/>
</dbReference>
<dbReference type="EMBL" id="RCMG01000484">
    <property type="protein sequence ID" value="KAG2853380.1"/>
    <property type="molecule type" value="Genomic_DNA"/>
</dbReference>
<evidence type="ECO:0000313" key="7">
    <source>
        <dbReference type="EMBL" id="RAW41959.1"/>
    </source>
</evidence>
<dbReference type="EMBL" id="RCMV01000325">
    <property type="protein sequence ID" value="KAG3219129.1"/>
    <property type="molecule type" value="Genomic_DNA"/>
</dbReference>
<dbReference type="Proteomes" id="UP000774804">
    <property type="component" value="Unassembled WGS sequence"/>
</dbReference>
<dbReference type="PANTHER" id="PTHR42648">
    <property type="entry name" value="TRANSPOSASE, PUTATIVE-RELATED"/>
    <property type="match status" value="1"/>
</dbReference>
<dbReference type="AlphaFoldDB" id="A0A329SZD8"/>
<accession>A0A329SZD8</accession>
<dbReference type="OrthoDB" id="118437at2759"/>
<keyword evidence="8" id="KW-1185">Reference proteome</keyword>
<evidence type="ECO:0000313" key="6">
    <source>
        <dbReference type="EMBL" id="KAG3219129.1"/>
    </source>
</evidence>
<sequence>MVRVTKVRAVELRTVVDGKEVVVDLTEVYYSDNLADNIISYGILEERDVFLERHDGKSYAVPQSDKMRVFEVHRRNNVLMIDVMGEKTKEARVRVVNAAVRELNTVIDEAVTETTLLVLHQRLGHLAYDTIERMANAAGSGIRLTDRARPNCLTCAQGKQSKNNQSKKDTGAHAPIDKIGGVIGSAIKGPMTPWDRRGNRCLINFVDYSTNYVRVFVAKNKLAATKMFEHFLVYFEKRFNCTIHVLRTDGGKEYVNVDPFCKATGVRRQISETENQASNGKAERMHRTVLNMARCMLFASDLPLHFLGDAVEYATYVLNRSSCSANPKRMSPLEMLTGTAPNLADMVTFGSPCTAFRDPGKKAWKPRAQVGMIIGKNDETKGFKVYLPKDRVAITTQHIRNVETLDSAQNAQLQVQLEREDPELRRAVAEPDEAAKRKELTAKKSSAEAPATARSPTGKKVARKSKKKAATATRKKNKAVTKDDASLE</sequence>
<reference evidence="6" key="2">
    <citation type="submission" date="2018-05" db="EMBL/GenBank/DDBJ databases">
        <title>Effector identification in a new, highly contiguous assembly of the strawberry crown rot pathogen Phytophthora cactorum.</title>
        <authorList>
            <person name="Armitage A.D."/>
            <person name="Nellist C.F."/>
            <person name="Bates H."/>
            <person name="Vickerstaff R.J."/>
            <person name="Harrison R.J."/>
        </authorList>
    </citation>
    <scope>NUCLEOTIDE SEQUENCE</scope>
    <source>
        <strain evidence="3">15-7</strain>
        <strain evidence="5">4032</strain>
        <strain evidence="4">4040</strain>
        <strain evidence="6">P421</strain>
    </source>
</reference>
<evidence type="ECO:0000256" key="1">
    <source>
        <dbReference type="SAM" id="MobiDB-lite"/>
    </source>
</evidence>
<evidence type="ECO:0000259" key="2">
    <source>
        <dbReference type="PROSITE" id="PS50994"/>
    </source>
</evidence>
<comment type="caution">
    <text evidence="7">The sequence shown here is derived from an EMBL/GenBank/DDBJ whole genome shotgun (WGS) entry which is preliminary data.</text>
</comment>
<evidence type="ECO:0000313" key="8">
    <source>
        <dbReference type="Proteomes" id="UP000251314"/>
    </source>
</evidence>
<dbReference type="SUPFAM" id="SSF53098">
    <property type="entry name" value="Ribonuclease H-like"/>
    <property type="match status" value="1"/>
</dbReference>
<proteinExistence type="predicted"/>
<feature type="region of interest" description="Disordered" evidence="1">
    <location>
        <begin position="429"/>
        <end position="488"/>
    </location>
</feature>
<reference evidence="7 8" key="1">
    <citation type="submission" date="2018-01" db="EMBL/GenBank/DDBJ databases">
        <title>Draft genome of the strawberry crown rot pathogen Phytophthora cactorum.</title>
        <authorList>
            <person name="Armitage A.D."/>
            <person name="Lysoe E."/>
            <person name="Nellist C.F."/>
            <person name="Harrison R.J."/>
            <person name="Brurberg M.B."/>
        </authorList>
    </citation>
    <scope>NUCLEOTIDE SEQUENCE [LARGE SCALE GENOMIC DNA]</scope>
    <source>
        <strain evidence="7 8">10300</strain>
    </source>
</reference>
<name>A0A329SZD8_9STRA</name>
<dbReference type="GO" id="GO:0003676">
    <property type="term" value="F:nucleic acid binding"/>
    <property type="evidence" value="ECO:0007669"/>
    <property type="project" value="InterPro"/>
</dbReference>
<dbReference type="EMBL" id="RCMI01000078">
    <property type="protein sequence ID" value="KAG2937426.1"/>
    <property type="molecule type" value="Genomic_DNA"/>
</dbReference>
<evidence type="ECO:0000313" key="3">
    <source>
        <dbReference type="EMBL" id="KAG2853380.1"/>
    </source>
</evidence>
<dbReference type="EMBL" id="MJFZ01000022">
    <property type="protein sequence ID" value="RAW41959.1"/>
    <property type="molecule type" value="Genomic_DNA"/>
</dbReference>
<dbReference type="STRING" id="29920.A0A329SZD8"/>
<dbReference type="InterPro" id="IPR036397">
    <property type="entry name" value="RNaseH_sf"/>
</dbReference>
<organism evidence="7 8">
    <name type="scientific">Phytophthora cactorum</name>
    <dbReference type="NCBI Taxonomy" id="29920"/>
    <lineage>
        <taxon>Eukaryota</taxon>
        <taxon>Sar</taxon>
        <taxon>Stramenopiles</taxon>
        <taxon>Oomycota</taxon>
        <taxon>Peronosporomycetes</taxon>
        <taxon>Peronosporales</taxon>
        <taxon>Peronosporaceae</taxon>
        <taxon>Phytophthora</taxon>
    </lineage>
</organism>
<dbReference type="EMBL" id="RCMK01000455">
    <property type="protein sequence ID" value="KAG2927773.1"/>
    <property type="molecule type" value="Genomic_DNA"/>
</dbReference>
<dbReference type="Proteomes" id="UP000251314">
    <property type="component" value="Unassembled WGS sequence"/>
</dbReference>
<dbReference type="InterPro" id="IPR039537">
    <property type="entry name" value="Retrotran_Ty1/copia-like"/>
</dbReference>
<feature type="domain" description="Integrase catalytic" evidence="2">
    <location>
        <begin position="171"/>
        <end position="340"/>
    </location>
</feature>
<feature type="compositionally biased region" description="Basic and acidic residues" evidence="1">
    <location>
        <begin position="429"/>
        <end position="446"/>
    </location>
</feature>
<dbReference type="Proteomes" id="UP000735874">
    <property type="component" value="Unassembled WGS sequence"/>
</dbReference>
<dbReference type="InterPro" id="IPR001584">
    <property type="entry name" value="Integrase_cat-core"/>
</dbReference>
<dbReference type="PANTHER" id="PTHR42648:SF28">
    <property type="entry name" value="TRANSPOSON-ENCODED PROTEIN WITH RIBONUCLEASE H-LIKE AND RETROVIRUS ZINC FINGER-LIKE DOMAINS"/>
    <property type="match status" value="1"/>
</dbReference>
<protein>
    <recommendedName>
        <fullName evidence="2">Integrase catalytic domain-containing protein</fullName>
    </recommendedName>
</protein>
<dbReference type="VEuPathDB" id="FungiDB:PC110_g1844"/>
<evidence type="ECO:0000313" key="5">
    <source>
        <dbReference type="EMBL" id="KAG2937426.1"/>
    </source>
</evidence>